<dbReference type="RefSeq" id="WP_184150534.1">
    <property type="nucleotide sequence ID" value="NZ_JACHKA010000001.1"/>
</dbReference>
<dbReference type="Pfam" id="PF22041">
    <property type="entry name" value="GST_C_7"/>
    <property type="match status" value="1"/>
</dbReference>
<dbReference type="EMBL" id="JACHKA010000001">
    <property type="protein sequence ID" value="MBB5984867.1"/>
    <property type="molecule type" value="Genomic_DNA"/>
</dbReference>
<reference evidence="3 4" key="1">
    <citation type="submission" date="2020-08" db="EMBL/GenBank/DDBJ databases">
        <title>Exploring microbial biodiversity for novel pathways involved in the catabolism of aromatic compounds derived from lignin.</title>
        <authorList>
            <person name="Elkins J."/>
        </authorList>
    </citation>
    <scope>NUCLEOTIDE SEQUENCE [LARGE SCALE GENOMIC DNA]</scope>
    <source>
        <strain evidence="3 4">B1D3A</strain>
    </source>
</reference>
<dbReference type="SUPFAM" id="SSF47616">
    <property type="entry name" value="GST C-terminal domain-like"/>
    <property type="match status" value="1"/>
</dbReference>
<dbReference type="Gene3D" id="1.20.1050.10">
    <property type="match status" value="1"/>
</dbReference>
<dbReference type="CDD" id="cd03202">
    <property type="entry name" value="GST_C_etherase_LigE"/>
    <property type="match status" value="1"/>
</dbReference>
<accession>A0ABR6NC58</accession>
<evidence type="ECO:0000313" key="4">
    <source>
        <dbReference type="Proteomes" id="UP001138540"/>
    </source>
</evidence>
<evidence type="ECO:0000256" key="1">
    <source>
        <dbReference type="SAM" id="MobiDB-lite"/>
    </source>
</evidence>
<dbReference type="PROSITE" id="PS50404">
    <property type="entry name" value="GST_NTER"/>
    <property type="match status" value="1"/>
</dbReference>
<gene>
    <name evidence="3" type="ORF">HNP60_000841</name>
</gene>
<name>A0ABR6NC58_9SPHN</name>
<dbReference type="InterPro" id="IPR054416">
    <property type="entry name" value="GST_UstS-like_C"/>
</dbReference>
<feature type="domain" description="GST N-terminal" evidence="2">
    <location>
        <begin position="11"/>
        <end position="87"/>
    </location>
</feature>
<feature type="region of interest" description="Disordered" evidence="1">
    <location>
        <begin position="244"/>
        <end position="281"/>
    </location>
</feature>
<keyword evidence="4" id="KW-1185">Reference proteome</keyword>
<organism evidence="3 4">
    <name type="scientific">Sphingobium lignivorans</name>
    <dbReference type="NCBI Taxonomy" id="2735886"/>
    <lineage>
        <taxon>Bacteria</taxon>
        <taxon>Pseudomonadati</taxon>
        <taxon>Pseudomonadota</taxon>
        <taxon>Alphaproteobacteria</taxon>
        <taxon>Sphingomonadales</taxon>
        <taxon>Sphingomonadaceae</taxon>
        <taxon>Sphingobium</taxon>
    </lineage>
</organism>
<dbReference type="InterPro" id="IPR036249">
    <property type="entry name" value="Thioredoxin-like_sf"/>
</dbReference>
<protein>
    <submittedName>
        <fullName evidence="3">Glutathione S-transferase</fullName>
    </submittedName>
</protein>
<sequence length="281" mass="32054">MARNNTITLYDLQLESGCTISPYVWRTKYALKHKGFDIDIVPGGFTGILERTGGRSERVPVIVDDGEWVLDSWVIAEYLDEKYPDRPMLFEGPAQKNLMKFLDNWLWSTAVGPWFRCYILDYHDLSLPQDRDYVRWSREQWFLGGQRLEDVQAGREERLPLVPPTLEPFRRILAETKWLGGDQPNFADYSALAVFLWTASVARTPPLTEDDPLRDWLDRGFDLFDGLGRHPGMNPLFGLKLREGDPEPFVRQTGPAGAGGQALNKGPQTTKMPPRVAEKAD</sequence>
<dbReference type="InterPro" id="IPR036282">
    <property type="entry name" value="Glutathione-S-Trfase_C_sf"/>
</dbReference>
<evidence type="ECO:0000259" key="2">
    <source>
        <dbReference type="PROSITE" id="PS50404"/>
    </source>
</evidence>
<dbReference type="InterPro" id="IPR053605">
    <property type="entry name" value="Lignin-Degrading_GST-like"/>
</dbReference>
<dbReference type="Proteomes" id="UP001138540">
    <property type="component" value="Unassembled WGS sequence"/>
</dbReference>
<proteinExistence type="predicted"/>
<comment type="caution">
    <text evidence="3">The sequence shown here is derived from an EMBL/GenBank/DDBJ whole genome shotgun (WGS) entry which is preliminary data.</text>
</comment>
<dbReference type="Pfam" id="PF13417">
    <property type="entry name" value="GST_N_3"/>
    <property type="match status" value="1"/>
</dbReference>
<dbReference type="NCBIfam" id="NF042997">
    <property type="entry name" value="bet_ethrase"/>
    <property type="match status" value="1"/>
</dbReference>
<evidence type="ECO:0000313" key="3">
    <source>
        <dbReference type="EMBL" id="MBB5984867.1"/>
    </source>
</evidence>
<dbReference type="Gene3D" id="3.40.30.10">
    <property type="entry name" value="Glutaredoxin"/>
    <property type="match status" value="1"/>
</dbReference>
<dbReference type="SUPFAM" id="SSF52833">
    <property type="entry name" value="Thioredoxin-like"/>
    <property type="match status" value="1"/>
</dbReference>
<dbReference type="InterPro" id="IPR004045">
    <property type="entry name" value="Glutathione_S-Trfase_N"/>
</dbReference>